<dbReference type="PANTHER" id="PTHR42901">
    <property type="entry name" value="ALCOHOL DEHYDROGENASE"/>
    <property type="match status" value="1"/>
</dbReference>
<evidence type="ECO:0000256" key="1">
    <source>
        <dbReference type="ARBA" id="ARBA00006484"/>
    </source>
</evidence>
<dbReference type="PANTHER" id="PTHR42901:SF1">
    <property type="entry name" value="ALCOHOL DEHYDROGENASE"/>
    <property type="match status" value="1"/>
</dbReference>
<keyword evidence="5" id="KW-1185">Reference proteome</keyword>
<dbReference type="Gene3D" id="3.40.50.720">
    <property type="entry name" value="NAD(P)-binding Rossmann-like Domain"/>
    <property type="match status" value="1"/>
</dbReference>
<dbReference type="InterPro" id="IPR036291">
    <property type="entry name" value="NAD(P)-bd_dom_sf"/>
</dbReference>
<name>A0A5B8FQ70_9RHOB</name>
<dbReference type="PRINTS" id="PR00080">
    <property type="entry name" value="SDRFAMILY"/>
</dbReference>
<evidence type="ECO:0000313" key="4">
    <source>
        <dbReference type="EMBL" id="QDL90746.1"/>
    </source>
</evidence>
<organism evidence="4 5">
    <name type="scientific">Paroceanicella profunda</name>
    <dbReference type="NCBI Taxonomy" id="2579971"/>
    <lineage>
        <taxon>Bacteria</taxon>
        <taxon>Pseudomonadati</taxon>
        <taxon>Pseudomonadota</taxon>
        <taxon>Alphaproteobacteria</taxon>
        <taxon>Rhodobacterales</taxon>
        <taxon>Paracoccaceae</taxon>
        <taxon>Paroceanicella</taxon>
    </lineage>
</organism>
<dbReference type="SUPFAM" id="SSF51735">
    <property type="entry name" value="NAD(P)-binding Rossmann-fold domains"/>
    <property type="match status" value="1"/>
</dbReference>
<evidence type="ECO:0000313" key="5">
    <source>
        <dbReference type="Proteomes" id="UP000305888"/>
    </source>
</evidence>
<dbReference type="EMBL" id="CP040818">
    <property type="protein sequence ID" value="QDL90746.1"/>
    <property type="molecule type" value="Genomic_DNA"/>
</dbReference>
<proteinExistence type="inferred from homology"/>
<dbReference type="OrthoDB" id="9810935at2"/>
<dbReference type="Pfam" id="PF00106">
    <property type="entry name" value="adh_short"/>
    <property type="match status" value="1"/>
</dbReference>
<dbReference type="GO" id="GO:0016491">
    <property type="term" value="F:oxidoreductase activity"/>
    <property type="evidence" value="ECO:0007669"/>
    <property type="project" value="UniProtKB-KW"/>
</dbReference>
<comment type="similarity">
    <text evidence="1 3">Belongs to the short-chain dehydrogenases/reductases (SDR) family.</text>
</comment>
<dbReference type="Proteomes" id="UP000305888">
    <property type="component" value="Chromosome"/>
</dbReference>
<sequence length="267" mass="27699">MSDSRTTVLVTGASSGIGAVYAERFAARGHDLLLVARDAGRLEALAQRLAAEHGVTARPLAADLTREADLARVEAILREDASIDHLVNNAGFGGVTPLIDSDVDEMQRMIAINVTAPMRLAHAAVPAFVARGAGVIVNISSIVAVGPEILNGVYGGTKAFMLAFSQSLAKELAGTGVRVQVVLPGATGTAFWDTAGMPASQMPASWVMTPQDLVDAALAGLDRGEFATMPSLQDGALWDAWEAARQAMIPNLSSSRPAPRYAGAPAA</sequence>
<keyword evidence="2" id="KW-0560">Oxidoreductase</keyword>
<dbReference type="PRINTS" id="PR00081">
    <property type="entry name" value="GDHRDH"/>
</dbReference>
<dbReference type="PIRSF" id="PIRSF000126">
    <property type="entry name" value="11-beta-HSD1"/>
    <property type="match status" value="1"/>
</dbReference>
<dbReference type="InterPro" id="IPR002347">
    <property type="entry name" value="SDR_fam"/>
</dbReference>
<dbReference type="AlphaFoldDB" id="A0A5B8FQ70"/>
<gene>
    <name evidence="4" type="ORF">FDP22_02445</name>
</gene>
<accession>A0A5B8FQ70</accession>
<evidence type="ECO:0000256" key="2">
    <source>
        <dbReference type="ARBA" id="ARBA00023002"/>
    </source>
</evidence>
<evidence type="ECO:0000256" key="3">
    <source>
        <dbReference type="RuleBase" id="RU000363"/>
    </source>
</evidence>
<protein>
    <submittedName>
        <fullName evidence="4">SDR family oxidoreductase</fullName>
    </submittedName>
</protein>
<dbReference type="PROSITE" id="PS00061">
    <property type="entry name" value="ADH_SHORT"/>
    <property type="match status" value="1"/>
</dbReference>
<dbReference type="CDD" id="cd05233">
    <property type="entry name" value="SDR_c"/>
    <property type="match status" value="1"/>
</dbReference>
<dbReference type="RefSeq" id="WP_138576523.1">
    <property type="nucleotide sequence ID" value="NZ_CP040818.1"/>
</dbReference>
<dbReference type="KEGG" id="ppru:FDP22_02445"/>
<dbReference type="InterPro" id="IPR020904">
    <property type="entry name" value="Sc_DH/Rdtase_CS"/>
</dbReference>
<reference evidence="4 5" key="1">
    <citation type="submission" date="2019-06" db="EMBL/GenBank/DDBJ databases">
        <title>Genome sequence of Rhodobacteraceae bacterium D4M1.</title>
        <authorList>
            <person name="Cao J."/>
        </authorList>
    </citation>
    <scope>NUCLEOTIDE SEQUENCE [LARGE SCALE GENOMIC DNA]</scope>
    <source>
        <strain evidence="4 5">D4M1</strain>
    </source>
</reference>